<sequence length="792" mass="84306">MRVLRLSCAIALVSAGALGYQLLLLRWLAIAHWHPLAVVIISLALLGHGASGSALSVAGARAVARFDVLFPAAAIAFAACAILVLPLAAAIPFNGLELAWNPRQLGWFAMLYLVLSVPFFFAACCFGLAFARFGSDIPRLYGADLLGAGAGAIVALVLLRWLPVERAVVTVATFGLAAALVMLPMRRALWLGVPLAVLAFVASTRPPTPPVNEFKALAKALLVRDARVIASREGAYGWVTVLESPRVPLRHAPGLSLSNLQEPPRQLGVFLDGDAAGVIVDRRDPAALAYLRRSTSALPYAVRARSNVLVLGAGAGIDVAQALAAGARRVDAVERDARIVALVRGPYASLAAHLYDDPRVRVRIADARGFLRHDRARYDLIVFAQGTSFAAGSAGVQAVAEDYGATVEALHDARERLAEGGIVAITAWDKQPPRDALKVFATAAEAGRDADPAASIAMLRNWDAWTLIAKRGAFTSEEVGRIRAFADAQGFDLVHVPGIRANDANRIHVLPRDDAFLGAQELLSPRAHAYIRDYKFDIAPARDDRPYFANFFRWSTLPELWRLRAQGAAVLLDSGYLLLVAALVQAIPLGAALVLLPLLVLPRASGVSRWRAGVYFVALGLGFLFIEIACLSRLPLLVGHPLLAFGAGLAGFLAFAGLGSTWAQGWIARSRDAMPRMARMAVLAIAFGLAWHLFAYPLALSIGAAWPPWVRAGLALVTIAPVAFAMGLPFPLGLSRLAREAPAFVPWAWGLNGCASVVAAIAALLVALHVGLVATLAIALIVYAIGAWAWRQ</sequence>
<accession>A0ABS8JHG4</accession>
<feature type="transmembrane region" description="Helical" evidence="2">
    <location>
        <begin position="35"/>
        <end position="57"/>
    </location>
</feature>
<feature type="transmembrane region" description="Helical" evidence="2">
    <location>
        <begin position="613"/>
        <end position="636"/>
    </location>
</feature>
<feature type="transmembrane region" description="Helical" evidence="2">
    <location>
        <begin position="680"/>
        <end position="706"/>
    </location>
</feature>
<dbReference type="PANTHER" id="PTHR43317:SF1">
    <property type="entry name" value="THERMOSPERMINE SYNTHASE ACAULIS5"/>
    <property type="match status" value="1"/>
</dbReference>
<feature type="transmembrane region" description="Helical" evidence="2">
    <location>
        <begin position="576"/>
        <end position="601"/>
    </location>
</feature>
<feature type="transmembrane region" description="Helical" evidence="2">
    <location>
        <begin position="772"/>
        <end position="790"/>
    </location>
</feature>
<name>A0ABS8JHG4_9GAMM</name>
<gene>
    <name evidence="3" type="ORF">LK996_07685</name>
</gene>
<comment type="caution">
    <text evidence="3">The sequence shown here is derived from an EMBL/GenBank/DDBJ whole genome shotgun (WGS) entry which is preliminary data.</text>
</comment>
<keyword evidence="1" id="KW-0620">Polyamine biosynthesis</keyword>
<evidence type="ECO:0000313" key="3">
    <source>
        <dbReference type="EMBL" id="MCC8362955.1"/>
    </source>
</evidence>
<feature type="transmembrane region" description="Helical" evidence="2">
    <location>
        <begin position="744"/>
        <end position="766"/>
    </location>
</feature>
<dbReference type="SUPFAM" id="SSF53335">
    <property type="entry name" value="S-adenosyl-L-methionine-dependent methyltransferases"/>
    <property type="match status" value="1"/>
</dbReference>
<evidence type="ECO:0000313" key="4">
    <source>
        <dbReference type="Proteomes" id="UP001165293"/>
    </source>
</evidence>
<keyword evidence="2" id="KW-0472">Membrane</keyword>
<reference evidence="3" key="1">
    <citation type="submission" date="2021-10" db="EMBL/GenBank/DDBJ databases">
        <authorList>
            <person name="Lyu M."/>
            <person name="Wang X."/>
            <person name="Meng X."/>
            <person name="Xu K."/>
        </authorList>
    </citation>
    <scope>NUCLEOTIDE SEQUENCE</scope>
    <source>
        <strain evidence="3">A6</strain>
    </source>
</reference>
<feature type="transmembrane region" description="Helical" evidence="2">
    <location>
        <begin position="105"/>
        <end position="131"/>
    </location>
</feature>
<evidence type="ECO:0000256" key="1">
    <source>
        <dbReference type="ARBA" id="ARBA00023115"/>
    </source>
</evidence>
<feature type="transmembrane region" description="Helical" evidence="2">
    <location>
        <begin position="69"/>
        <end position="93"/>
    </location>
</feature>
<dbReference type="InterPro" id="IPR029063">
    <property type="entry name" value="SAM-dependent_MTases_sf"/>
</dbReference>
<keyword evidence="2" id="KW-1133">Transmembrane helix</keyword>
<feature type="transmembrane region" description="Helical" evidence="2">
    <location>
        <begin position="642"/>
        <end position="668"/>
    </location>
</feature>
<dbReference type="RefSeq" id="WP_230526525.1">
    <property type="nucleotide sequence ID" value="NZ_JAJGAK010000001.1"/>
</dbReference>
<proteinExistence type="predicted"/>
<dbReference type="EMBL" id="JAJGAK010000001">
    <property type="protein sequence ID" value="MCC8362955.1"/>
    <property type="molecule type" value="Genomic_DNA"/>
</dbReference>
<protein>
    <recommendedName>
        <fullName evidence="5">Spermidine synthase</fullName>
    </recommendedName>
</protein>
<dbReference type="CDD" id="cd02440">
    <property type="entry name" value="AdoMet_MTases"/>
    <property type="match status" value="1"/>
</dbReference>
<feature type="transmembrane region" description="Helical" evidence="2">
    <location>
        <begin position="167"/>
        <end position="183"/>
    </location>
</feature>
<feature type="transmembrane region" description="Helical" evidence="2">
    <location>
        <begin position="143"/>
        <end position="161"/>
    </location>
</feature>
<dbReference type="Proteomes" id="UP001165293">
    <property type="component" value="Unassembled WGS sequence"/>
</dbReference>
<organism evidence="3 4">
    <name type="scientific">Noviluteimonas lactosilytica</name>
    <dbReference type="NCBI Taxonomy" id="2888523"/>
    <lineage>
        <taxon>Bacteria</taxon>
        <taxon>Pseudomonadati</taxon>
        <taxon>Pseudomonadota</taxon>
        <taxon>Gammaproteobacteria</taxon>
        <taxon>Lysobacterales</taxon>
        <taxon>Lysobacteraceae</taxon>
        <taxon>Noviluteimonas</taxon>
    </lineage>
</organism>
<dbReference type="PANTHER" id="PTHR43317">
    <property type="entry name" value="THERMOSPERMINE SYNTHASE ACAULIS5"/>
    <property type="match status" value="1"/>
</dbReference>
<dbReference type="Gene3D" id="3.40.50.150">
    <property type="entry name" value="Vaccinia Virus protein VP39"/>
    <property type="match status" value="1"/>
</dbReference>
<keyword evidence="2" id="KW-0812">Transmembrane</keyword>
<evidence type="ECO:0008006" key="5">
    <source>
        <dbReference type="Google" id="ProtNLM"/>
    </source>
</evidence>
<evidence type="ECO:0000256" key="2">
    <source>
        <dbReference type="SAM" id="Phobius"/>
    </source>
</evidence>
<feature type="transmembrane region" description="Helical" evidence="2">
    <location>
        <begin position="188"/>
        <end position="205"/>
    </location>
</feature>
<keyword evidence="4" id="KW-1185">Reference proteome</keyword>
<feature type="transmembrane region" description="Helical" evidence="2">
    <location>
        <begin position="712"/>
        <end position="732"/>
    </location>
</feature>